<dbReference type="AlphaFoldDB" id="A0AAD7N539"/>
<reference evidence="3" key="1">
    <citation type="submission" date="2023-03" db="EMBL/GenBank/DDBJ databases">
        <title>Massive genome expansion in bonnet fungi (Mycena s.s.) driven by repeated elements and novel gene families across ecological guilds.</title>
        <authorList>
            <consortium name="Lawrence Berkeley National Laboratory"/>
            <person name="Harder C.B."/>
            <person name="Miyauchi S."/>
            <person name="Viragh M."/>
            <person name="Kuo A."/>
            <person name="Thoen E."/>
            <person name="Andreopoulos B."/>
            <person name="Lu D."/>
            <person name="Skrede I."/>
            <person name="Drula E."/>
            <person name="Henrissat B."/>
            <person name="Morin E."/>
            <person name="Kohler A."/>
            <person name="Barry K."/>
            <person name="LaButti K."/>
            <person name="Morin E."/>
            <person name="Salamov A."/>
            <person name="Lipzen A."/>
            <person name="Mereny Z."/>
            <person name="Hegedus B."/>
            <person name="Baldrian P."/>
            <person name="Stursova M."/>
            <person name="Weitz H."/>
            <person name="Taylor A."/>
            <person name="Grigoriev I.V."/>
            <person name="Nagy L.G."/>
            <person name="Martin F."/>
            <person name="Kauserud H."/>
        </authorList>
    </citation>
    <scope>NUCLEOTIDE SEQUENCE</scope>
    <source>
        <strain evidence="3">CBHHK188m</strain>
    </source>
</reference>
<comment type="caution">
    <text evidence="3">The sequence shown here is derived from an EMBL/GenBank/DDBJ whole genome shotgun (WGS) entry which is preliminary data.</text>
</comment>
<sequence>MSTTTGLSATSGQVAARSNTLPLDEMEQGKERSGEASGHAPQNKLKVTAWRILNTLLILALGSYKAMTIKGGKSGALTGWECIVLMFCVLFWYWGGLIEQENPTLAPVLFVKDRSELVASVYSVVTSPPVNALMFQVPMLVVPSGEEERSRTTFIMLLVWAAITPFSLLISAAQSTWLAHLVNFLAMASHRALQRADWVLEFPRMLFVYIMAAPLNVAATVILVLRYQTYSIPEALLLAAGLLAGTIASIGVPYLVYGLFQMWWRRRARV</sequence>
<gene>
    <name evidence="3" type="ORF">DFH07DRAFT_834289</name>
</gene>
<keyword evidence="2" id="KW-1133">Transmembrane helix</keyword>
<protein>
    <recommendedName>
        <fullName evidence="5">Transmembrane protein</fullName>
    </recommendedName>
</protein>
<keyword evidence="2" id="KW-0472">Membrane</keyword>
<dbReference type="EMBL" id="JARJLG010000106">
    <property type="protein sequence ID" value="KAJ7744789.1"/>
    <property type="molecule type" value="Genomic_DNA"/>
</dbReference>
<feature type="transmembrane region" description="Helical" evidence="2">
    <location>
        <begin position="205"/>
        <end position="225"/>
    </location>
</feature>
<accession>A0AAD7N539</accession>
<evidence type="ECO:0000256" key="1">
    <source>
        <dbReference type="SAM" id="MobiDB-lite"/>
    </source>
</evidence>
<feature type="transmembrane region" description="Helical" evidence="2">
    <location>
        <begin position="76"/>
        <end position="97"/>
    </location>
</feature>
<evidence type="ECO:0008006" key="5">
    <source>
        <dbReference type="Google" id="ProtNLM"/>
    </source>
</evidence>
<feature type="compositionally biased region" description="Polar residues" evidence="1">
    <location>
        <begin position="1"/>
        <end position="21"/>
    </location>
</feature>
<evidence type="ECO:0000313" key="4">
    <source>
        <dbReference type="Proteomes" id="UP001215280"/>
    </source>
</evidence>
<evidence type="ECO:0000313" key="3">
    <source>
        <dbReference type="EMBL" id="KAJ7744789.1"/>
    </source>
</evidence>
<feature type="transmembrane region" description="Helical" evidence="2">
    <location>
        <begin position="47"/>
        <end position="64"/>
    </location>
</feature>
<name>A0AAD7N539_9AGAR</name>
<proteinExistence type="predicted"/>
<keyword evidence="2" id="KW-0812">Transmembrane</keyword>
<feature type="region of interest" description="Disordered" evidence="1">
    <location>
        <begin position="1"/>
        <end position="40"/>
    </location>
</feature>
<dbReference type="Proteomes" id="UP001215280">
    <property type="component" value="Unassembled WGS sequence"/>
</dbReference>
<feature type="transmembrane region" description="Helical" evidence="2">
    <location>
        <begin position="237"/>
        <end position="260"/>
    </location>
</feature>
<keyword evidence="4" id="KW-1185">Reference proteome</keyword>
<evidence type="ECO:0000256" key="2">
    <source>
        <dbReference type="SAM" id="Phobius"/>
    </source>
</evidence>
<organism evidence="3 4">
    <name type="scientific">Mycena maculata</name>
    <dbReference type="NCBI Taxonomy" id="230809"/>
    <lineage>
        <taxon>Eukaryota</taxon>
        <taxon>Fungi</taxon>
        <taxon>Dikarya</taxon>
        <taxon>Basidiomycota</taxon>
        <taxon>Agaricomycotina</taxon>
        <taxon>Agaricomycetes</taxon>
        <taxon>Agaricomycetidae</taxon>
        <taxon>Agaricales</taxon>
        <taxon>Marasmiineae</taxon>
        <taxon>Mycenaceae</taxon>
        <taxon>Mycena</taxon>
    </lineage>
</organism>